<feature type="chain" id="PRO_5035300190" evidence="8">
    <location>
        <begin position="24"/>
        <end position="405"/>
    </location>
</feature>
<dbReference type="PRINTS" id="PR00723">
    <property type="entry name" value="SUBTILISIN"/>
</dbReference>
<name>A0A8J3GR73_9MICO</name>
<feature type="signal peptide" evidence="8">
    <location>
        <begin position="1"/>
        <end position="23"/>
    </location>
</feature>
<evidence type="ECO:0000256" key="2">
    <source>
        <dbReference type="ARBA" id="ARBA00022670"/>
    </source>
</evidence>
<protein>
    <submittedName>
        <fullName evidence="10">Type VII secretion-associated serine protease</fullName>
    </submittedName>
</protein>
<dbReference type="AlphaFoldDB" id="A0A8J3GR73"/>
<keyword evidence="3 5" id="KW-0378">Hydrolase</keyword>
<dbReference type="PANTHER" id="PTHR43806">
    <property type="entry name" value="PEPTIDASE S8"/>
    <property type="match status" value="1"/>
</dbReference>
<dbReference type="Proteomes" id="UP000617531">
    <property type="component" value="Unassembled WGS sequence"/>
</dbReference>
<comment type="caution">
    <text evidence="10">The sequence shown here is derived from an EMBL/GenBank/DDBJ whole genome shotgun (WGS) entry which is preliminary data.</text>
</comment>
<feature type="transmembrane region" description="Helical" evidence="7">
    <location>
        <begin position="374"/>
        <end position="396"/>
    </location>
</feature>
<dbReference type="Pfam" id="PF00082">
    <property type="entry name" value="Peptidase_S8"/>
    <property type="match status" value="1"/>
</dbReference>
<feature type="domain" description="Peptidase S8/S53" evidence="9">
    <location>
        <begin position="50"/>
        <end position="303"/>
    </location>
</feature>
<feature type="active site" description="Charge relay system" evidence="5">
    <location>
        <position position="97"/>
    </location>
</feature>
<dbReference type="GO" id="GO:0006508">
    <property type="term" value="P:proteolysis"/>
    <property type="evidence" value="ECO:0007669"/>
    <property type="project" value="UniProtKB-KW"/>
</dbReference>
<keyword evidence="2 5" id="KW-0645">Protease</keyword>
<dbReference type="PROSITE" id="PS51892">
    <property type="entry name" value="SUBTILASE"/>
    <property type="match status" value="1"/>
</dbReference>
<evidence type="ECO:0000256" key="1">
    <source>
        <dbReference type="ARBA" id="ARBA00011073"/>
    </source>
</evidence>
<dbReference type="GO" id="GO:0004252">
    <property type="term" value="F:serine-type endopeptidase activity"/>
    <property type="evidence" value="ECO:0007669"/>
    <property type="project" value="UniProtKB-UniRule"/>
</dbReference>
<reference evidence="10" key="2">
    <citation type="submission" date="2020-09" db="EMBL/GenBank/DDBJ databases">
        <authorList>
            <person name="Sun Q."/>
            <person name="Zhou Y."/>
        </authorList>
    </citation>
    <scope>NUCLEOTIDE SEQUENCE</scope>
    <source>
        <strain evidence="10">CGMCC 1.16548</strain>
    </source>
</reference>
<accession>A0A8J3GR73</accession>
<dbReference type="SUPFAM" id="SSF52743">
    <property type="entry name" value="Subtilisin-like"/>
    <property type="match status" value="1"/>
</dbReference>
<organism evidence="10 11">
    <name type="scientific">Pseudolysinimonas yzui</name>
    <dbReference type="NCBI Taxonomy" id="2708254"/>
    <lineage>
        <taxon>Bacteria</taxon>
        <taxon>Bacillati</taxon>
        <taxon>Actinomycetota</taxon>
        <taxon>Actinomycetes</taxon>
        <taxon>Micrococcales</taxon>
        <taxon>Microbacteriaceae</taxon>
        <taxon>Pseudolysinimonas</taxon>
    </lineage>
</organism>
<evidence type="ECO:0000256" key="4">
    <source>
        <dbReference type="ARBA" id="ARBA00022825"/>
    </source>
</evidence>
<dbReference type="PANTHER" id="PTHR43806:SF11">
    <property type="entry name" value="CEREVISIN-RELATED"/>
    <property type="match status" value="1"/>
</dbReference>
<dbReference type="PROSITE" id="PS00137">
    <property type="entry name" value="SUBTILASE_HIS"/>
    <property type="match status" value="1"/>
</dbReference>
<dbReference type="InterPro" id="IPR023828">
    <property type="entry name" value="Peptidase_S8_Ser-AS"/>
</dbReference>
<dbReference type="EMBL" id="BNAI01000003">
    <property type="protein sequence ID" value="GHF18692.1"/>
    <property type="molecule type" value="Genomic_DNA"/>
</dbReference>
<keyword evidence="11" id="KW-1185">Reference proteome</keyword>
<keyword evidence="4 5" id="KW-0720">Serine protease</keyword>
<evidence type="ECO:0000313" key="10">
    <source>
        <dbReference type="EMBL" id="GHF18692.1"/>
    </source>
</evidence>
<evidence type="ECO:0000256" key="7">
    <source>
        <dbReference type="SAM" id="Phobius"/>
    </source>
</evidence>
<evidence type="ECO:0000256" key="5">
    <source>
        <dbReference type="PROSITE-ProRule" id="PRU01240"/>
    </source>
</evidence>
<evidence type="ECO:0000256" key="3">
    <source>
        <dbReference type="ARBA" id="ARBA00022801"/>
    </source>
</evidence>
<reference evidence="10" key="1">
    <citation type="journal article" date="2014" name="Int. J. Syst. Evol. Microbiol.">
        <title>Complete genome sequence of Corynebacterium casei LMG S-19264T (=DSM 44701T), isolated from a smear-ripened cheese.</title>
        <authorList>
            <consortium name="US DOE Joint Genome Institute (JGI-PGF)"/>
            <person name="Walter F."/>
            <person name="Albersmeier A."/>
            <person name="Kalinowski J."/>
            <person name="Ruckert C."/>
        </authorList>
    </citation>
    <scope>NUCLEOTIDE SEQUENCE</scope>
    <source>
        <strain evidence="10">CGMCC 1.16548</strain>
    </source>
</reference>
<keyword evidence="7" id="KW-1133">Transmembrane helix</keyword>
<feature type="active site" description="Charge relay system" evidence="5">
    <location>
        <position position="255"/>
    </location>
</feature>
<feature type="active site" description="Charge relay system" evidence="5">
    <location>
        <position position="59"/>
    </location>
</feature>
<comment type="similarity">
    <text evidence="1 5">Belongs to the peptidase S8 family.</text>
</comment>
<keyword evidence="7" id="KW-0472">Membrane</keyword>
<dbReference type="InterPro" id="IPR022398">
    <property type="entry name" value="Peptidase_S8_His-AS"/>
</dbReference>
<evidence type="ECO:0000256" key="8">
    <source>
        <dbReference type="SAM" id="SignalP"/>
    </source>
</evidence>
<keyword evidence="8" id="KW-0732">Signal</keyword>
<feature type="region of interest" description="Disordered" evidence="6">
    <location>
        <begin position="335"/>
        <end position="358"/>
    </location>
</feature>
<evidence type="ECO:0000256" key="6">
    <source>
        <dbReference type="SAM" id="MobiDB-lite"/>
    </source>
</evidence>
<evidence type="ECO:0000259" key="9">
    <source>
        <dbReference type="Pfam" id="PF00082"/>
    </source>
</evidence>
<sequence length="405" mass="40665">MRRALALVLAAAAVLAFAPAAQATPGDAVRDREYWLDDYGIRDAWAVTRGAGVTIAIIDTGVAGGVADLAGAVVGGTDFSGVGSPDGQRPIGENPEHGTLVASLAAGRGTGATSGVIGAAPEASLLTISVGFDGDSDGQIADAVTWAVDNGADVINMSLSRNTLDWPESWDDAFLYAAEHDVVVVAAAGNRGSGSVEVGAPATIPGVLTVGGVDENGQASWNASAQGITIGVAAPSERLVGVTPAGRYITWAGTSGATPIVAGVVALVRAAHPDLDAANVINRIVATAHDTGPAGADFTYGFGYVDASAAVSATVPEVTANPMGDLAEWVRINRRADPTPEPSEAIAAPEREPDRGVPDPTGVLLPSLVSLQLVGAPLFAVALMVFVIGGLAVGAVRGNRSSRSR</sequence>
<dbReference type="InterPro" id="IPR036852">
    <property type="entry name" value="Peptidase_S8/S53_dom_sf"/>
</dbReference>
<gene>
    <name evidence="10" type="ORF">GCM10011600_19550</name>
</gene>
<dbReference type="Gene3D" id="3.40.50.200">
    <property type="entry name" value="Peptidase S8/S53 domain"/>
    <property type="match status" value="1"/>
</dbReference>
<dbReference type="InterPro" id="IPR050131">
    <property type="entry name" value="Peptidase_S8_subtilisin-like"/>
</dbReference>
<dbReference type="InterPro" id="IPR015500">
    <property type="entry name" value="Peptidase_S8_subtilisin-rel"/>
</dbReference>
<keyword evidence="7" id="KW-0812">Transmembrane</keyword>
<dbReference type="InterPro" id="IPR000209">
    <property type="entry name" value="Peptidase_S8/S53_dom"/>
</dbReference>
<dbReference type="RefSeq" id="WP_191283295.1">
    <property type="nucleotide sequence ID" value="NZ_BNAI01000003.1"/>
</dbReference>
<proteinExistence type="inferred from homology"/>
<evidence type="ECO:0000313" key="11">
    <source>
        <dbReference type="Proteomes" id="UP000617531"/>
    </source>
</evidence>
<dbReference type="PROSITE" id="PS00138">
    <property type="entry name" value="SUBTILASE_SER"/>
    <property type="match status" value="1"/>
</dbReference>